<dbReference type="Pfam" id="PF00903">
    <property type="entry name" value="Glyoxalase"/>
    <property type="match status" value="1"/>
</dbReference>
<feature type="domain" description="VOC" evidence="1">
    <location>
        <begin position="2"/>
        <end position="114"/>
    </location>
</feature>
<evidence type="ECO:0000313" key="2">
    <source>
        <dbReference type="EMBL" id="SCB12716.1"/>
    </source>
</evidence>
<reference evidence="3" key="1">
    <citation type="submission" date="2016-08" db="EMBL/GenBank/DDBJ databases">
        <authorList>
            <person name="Varghese N."/>
            <person name="Submissions Spin"/>
        </authorList>
    </citation>
    <scope>NUCLEOTIDE SEQUENCE [LARGE SCALE GENOMIC DNA]</scope>
    <source>
        <strain evidence="3">CCBAU 57015</strain>
    </source>
</reference>
<evidence type="ECO:0000313" key="3">
    <source>
        <dbReference type="Proteomes" id="UP000186228"/>
    </source>
</evidence>
<dbReference type="RefSeq" id="WP_075851700.1">
    <property type="nucleotide sequence ID" value="NZ_FMAC01000001.1"/>
</dbReference>
<name>A0A1C3UB41_9HYPH</name>
<sequence length="134" mass="14819">MPLGRITLYVRDVETTVSFYERYFGFRPLRLEGDRIVEMLASDGGANLLIHPAGKAQKMGQVLVKLVFDVEHVEAFRARCAERGLEFGPVHQADGYVFANAKDPSGNPIAISSRAFRWKSGGDEAPPPEPVDQT</sequence>
<dbReference type="EMBL" id="FMAC01000001">
    <property type="protein sequence ID" value="SCB12716.1"/>
    <property type="molecule type" value="Genomic_DNA"/>
</dbReference>
<dbReference type="InterPro" id="IPR037523">
    <property type="entry name" value="VOC_core"/>
</dbReference>
<dbReference type="AlphaFoldDB" id="A0A1C3UB41"/>
<dbReference type="GO" id="GO:0051213">
    <property type="term" value="F:dioxygenase activity"/>
    <property type="evidence" value="ECO:0007669"/>
    <property type="project" value="UniProtKB-KW"/>
</dbReference>
<keyword evidence="2" id="KW-0560">Oxidoreductase</keyword>
<keyword evidence="2" id="KW-0223">Dioxygenase</keyword>
<evidence type="ECO:0000259" key="1">
    <source>
        <dbReference type="PROSITE" id="PS51819"/>
    </source>
</evidence>
<dbReference type="STRING" id="52131.GA0061100_1011161"/>
<gene>
    <name evidence="2" type="ORF">GA0061100_1011161</name>
</gene>
<dbReference type="Proteomes" id="UP000186228">
    <property type="component" value="Unassembled WGS sequence"/>
</dbReference>
<dbReference type="SUPFAM" id="SSF54593">
    <property type="entry name" value="Glyoxalase/Bleomycin resistance protein/Dihydroxybiphenyl dioxygenase"/>
    <property type="match status" value="1"/>
</dbReference>
<dbReference type="Gene3D" id="3.10.180.10">
    <property type="entry name" value="2,3-Dihydroxybiphenyl 1,2-Dioxygenase, domain 1"/>
    <property type="match status" value="1"/>
</dbReference>
<dbReference type="PROSITE" id="PS51819">
    <property type="entry name" value="VOC"/>
    <property type="match status" value="1"/>
</dbReference>
<accession>A0A1C3UB41</accession>
<proteinExistence type="predicted"/>
<dbReference type="InterPro" id="IPR004360">
    <property type="entry name" value="Glyas_Fos-R_dOase_dom"/>
</dbReference>
<keyword evidence="3" id="KW-1185">Reference proteome</keyword>
<organism evidence="2 3">
    <name type="scientific">Rhizobium hainanense</name>
    <dbReference type="NCBI Taxonomy" id="52131"/>
    <lineage>
        <taxon>Bacteria</taxon>
        <taxon>Pseudomonadati</taxon>
        <taxon>Pseudomonadota</taxon>
        <taxon>Alphaproteobacteria</taxon>
        <taxon>Hyphomicrobiales</taxon>
        <taxon>Rhizobiaceae</taxon>
        <taxon>Rhizobium/Agrobacterium group</taxon>
        <taxon>Rhizobium</taxon>
    </lineage>
</organism>
<protein>
    <submittedName>
        <fullName evidence="2">Catechol 2,3-dioxygenase</fullName>
    </submittedName>
</protein>
<dbReference type="OrthoDB" id="7849747at2"/>
<dbReference type="InterPro" id="IPR029068">
    <property type="entry name" value="Glyas_Bleomycin-R_OHBP_Dase"/>
</dbReference>